<comment type="caution">
    <text evidence="1">The sequence shown here is derived from an EMBL/GenBank/DDBJ whole genome shotgun (WGS) entry which is preliminary data.</text>
</comment>
<keyword evidence="2" id="KW-1185">Reference proteome</keyword>
<dbReference type="EMBL" id="JACOOY010000004">
    <property type="protein sequence ID" value="MBC5664501.1"/>
    <property type="molecule type" value="Genomic_DNA"/>
</dbReference>
<protein>
    <submittedName>
        <fullName evidence="1">Uncharacterized protein</fullName>
    </submittedName>
</protein>
<organism evidence="1 2">
    <name type="scientific">Dorea hominis</name>
    <dbReference type="NCBI Taxonomy" id="2763040"/>
    <lineage>
        <taxon>Bacteria</taxon>
        <taxon>Bacillati</taxon>
        <taxon>Bacillota</taxon>
        <taxon>Clostridia</taxon>
        <taxon>Lachnospirales</taxon>
        <taxon>Lachnospiraceae</taxon>
        <taxon>Dorea</taxon>
    </lineage>
</organism>
<accession>A0ABR7ET39</accession>
<gene>
    <name evidence="1" type="ORF">H8S07_04280</name>
</gene>
<dbReference type="RefSeq" id="WP_158580507.1">
    <property type="nucleotide sequence ID" value="NZ_JACOOY010000004.1"/>
</dbReference>
<reference evidence="1 2" key="1">
    <citation type="submission" date="2020-08" db="EMBL/GenBank/DDBJ databases">
        <title>Genome public.</title>
        <authorList>
            <person name="Liu C."/>
            <person name="Sun Q."/>
        </authorList>
    </citation>
    <scope>NUCLEOTIDE SEQUENCE [LARGE SCALE GENOMIC DNA]</scope>
    <source>
        <strain evidence="1 2">NSJ-36</strain>
    </source>
</reference>
<evidence type="ECO:0000313" key="2">
    <source>
        <dbReference type="Proteomes" id="UP000647235"/>
    </source>
</evidence>
<sequence length="47" mass="5109">MEQNKAERLNENVTEKMCSSDGNVVGKMCSPADTDTCGDGLFAVKKR</sequence>
<name>A0ABR7ET39_9FIRM</name>
<dbReference type="Proteomes" id="UP000647235">
    <property type="component" value="Unassembled WGS sequence"/>
</dbReference>
<evidence type="ECO:0000313" key="1">
    <source>
        <dbReference type="EMBL" id="MBC5664501.1"/>
    </source>
</evidence>
<proteinExistence type="predicted"/>